<keyword evidence="5 7" id="KW-1133">Transmembrane helix</keyword>
<dbReference type="Gene3D" id="1.10.3720.10">
    <property type="entry name" value="MetI-like"/>
    <property type="match status" value="1"/>
</dbReference>
<feature type="transmembrane region" description="Helical" evidence="7">
    <location>
        <begin position="236"/>
        <end position="263"/>
    </location>
</feature>
<protein>
    <submittedName>
        <fullName evidence="9">ABC transporter</fullName>
    </submittedName>
</protein>
<dbReference type="Pfam" id="PF19300">
    <property type="entry name" value="BPD_transp_1_N"/>
    <property type="match status" value="1"/>
</dbReference>
<dbReference type="EMBL" id="MZXW01000033">
    <property type="protein sequence ID" value="RXT42769.1"/>
    <property type="molecule type" value="Genomic_DNA"/>
</dbReference>
<evidence type="ECO:0000259" key="8">
    <source>
        <dbReference type="PROSITE" id="PS50928"/>
    </source>
</evidence>
<keyword evidence="4 7" id="KW-0812">Transmembrane</keyword>
<name>A0A4V1P539_9BRAD</name>
<evidence type="ECO:0000256" key="5">
    <source>
        <dbReference type="ARBA" id="ARBA00022989"/>
    </source>
</evidence>
<dbReference type="InterPro" id="IPR000515">
    <property type="entry name" value="MetI-like"/>
</dbReference>
<organism evidence="9 10">
    <name type="scientific">Bradyrhizobium betae</name>
    <dbReference type="NCBI Taxonomy" id="244734"/>
    <lineage>
        <taxon>Bacteria</taxon>
        <taxon>Pseudomonadati</taxon>
        <taxon>Pseudomonadota</taxon>
        <taxon>Alphaproteobacteria</taxon>
        <taxon>Hyphomicrobiales</taxon>
        <taxon>Nitrobacteraceae</taxon>
        <taxon>Bradyrhizobium</taxon>
    </lineage>
</organism>
<evidence type="ECO:0000256" key="6">
    <source>
        <dbReference type="ARBA" id="ARBA00023136"/>
    </source>
</evidence>
<evidence type="ECO:0000256" key="4">
    <source>
        <dbReference type="ARBA" id="ARBA00022692"/>
    </source>
</evidence>
<gene>
    <name evidence="9" type="ORF">B5V03_24720</name>
</gene>
<evidence type="ECO:0000256" key="3">
    <source>
        <dbReference type="ARBA" id="ARBA00022475"/>
    </source>
</evidence>
<evidence type="ECO:0000256" key="2">
    <source>
        <dbReference type="ARBA" id="ARBA00022448"/>
    </source>
</evidence>
<keyword evidence="3" id="KW-1003">Cell membrane</keyword>
<reference evidence="9 10" key="1">
    <citation type="submission" date="2017-03" db="EMBL/GenBank/DDBJ databases">
        <authorList>
            <person name="Safronova V.I."/>
            <person name="Sazanova A.L."/>
            <person name="Chirak E.R."/>
        </authorList>
    </citation>
    <scope>NUCLEOTIDE SEQUENCE [LARGE SCALE GENOMIC DNA]</scope>
    <source>
        <strain evidence="9 10">Opo-243</strain>
    </source>
</reference>
<dbReference type="AlphaFoldDB" id="A0A4V1P539"/>
<keyword evidence="10" id="KW-1185">Reference proteome</keyword>
<dbReference type="PANTHER" id="PTHR43163:SF3">
    <property type="entry name" value="PEPTIDE ABC TRANSPORTER PERMEASE PROTEIN"/>
    <property type="match status" value="1"/>
</dbReference>
<comment type="caution">
    <text evidence="9">The sequence shown here is derived from an EMBL/GenBank/DDBJ whole genome shotgun (WGS) entry which is preliminary data.</text>
</comment>
<feature type="domain" description="ABC transmembrane type-1" evidence="8">
    <location>
        <begin position="96"/>
        <end position="301"/>
    </location>
</feature>
<dbReference type="GO" id="GO:0055085">
    <property type="term" value="P:transmembrane transport"/>
    <property type="evidence" value="ECO:0007669"/>
    <property type="project" value="InterPro"/>
</dbReference>
<evidence type="ECO:0000256" key="1">
    <source>
        <dbReference type="ARBA" id="ARBA00004651"/>
    </source>
</evidence>
<feature type="transmembrane region" description="Helical" evidence="7">
    <location>
        <begin position="178"/>
        <end position="198"/>
    </location>
</feature>
<dbReference type="PROSITE" id="PS50928">
    <property type="entry name" value="ABC_TM1"/>
    <property type="match status" value="1"/>
</dbReference>
<dbReference type="Proteomes" id="UP000290819">
    <property type="component" value="Unassembled WGS sequence"/>
</dbReference>
<dbReference type="InterPro" id="IPR035906">
    <property type="entry name" value="MetI-like_sf"/>
</dbReference>
<feature type="transmembrane region" description="Helical" evidence="7">
    <location>
        <begin position="283"/>
        <end position="308"/>
    </location>
</feature>
<dbReference type="GO" id="GO:0005886">
    <property type="term" value="C:plasma membrane"/>
    <property type="evidence" value="ECO:0007669"/>
    <property type="project" value="UniProtKB-SubCell"/>
</dbReference>
<accession>A0A4V1P539</accession>
<dbReference type="SUPFAM" id="SSF161098">
    <property type="entry name" value="MetI-like"/>
    <property type="match status" value="1"/>
</dbReference>
<dbReference type="PANTHER" id="PTHR43163">
    <property type="entry name" value="DIPEPTIDE TRANSPORT SYSTEM PERMEASE PROTEIN DPPB-RELATED"/>
    <property type="match status" value="1"/>
</dbReference>
<comment type="similarity">
    <text evidence="7">Belongs to the binding-protein-dependent transport system permease family.</text>
</comment>
<feature type="transmembrane region" description="Helical" evidence="7">
    <location>
        <begin position="100"/>
        <end position="123"/>
    </location>
</feature>
<dbReference type="Pfam" id="PF00528">
    <property type="entry name" value="BPD_transp_1"/>
    <property type="match status" value="1"/>
</dbReference>
<dbReference type="OrthoDB" id="9805855at2"/>
<feature type="transmembrane region" description="Helical" evidence="7">
    <location>
        <begin position="135"/>
        <end position="158"/>
    </location>
</feature>
<dbReference type="CDD" id="cd06261">
    <property type="entry name" value="TM_PBP2"/>
    <property type="match status" value="1"/>
</dbReference>
<keyword evidence="2 7" id="KW-0813">Transport</keyword>
<dbReference type="RefSeq" id="WP_129273028.1">
    <property type="nucleotide sequence ID" value="NZ_MZXW01000033.1"/>
</dbReference>
<evidence type="ECO:0000313" key="9">
    <source>
        <dbReference type="EMBL" id="RXT42769.1"/>
    </source>
</evidence>
<comment type="subcellular location">
    <subcellularLocation>
        <location evidence="1 7">Cell membrane</location>
        <topology evidence="1 7">Multi-pass membrane protein</topology>
    </subcellularLocation>
</comment>
<evidence type="ECO:0000256" key="7">
    <source>
        <dbReference type="RuleBase" id="RU363032"/>
    </source>
</evidence>
<keyword evidence="6 7" id="KW-0472">Membrane</keyword>
<feature type="transmembrane region" description="Helical" evidence="7">
    <location>
        <begin position="12"/>
        <end position="31"/>
    </location>
</feature>
<proteinExistence type="inferred from homology"/>
<dbReference type="InterPro" id="IPR045621">
    <property type="entry name" value="BPD_transp_1_N"/>
</dbReference>
<sequence>MSFAWLARRLLLMAYTLVVVSMLVFAITQVLPADAAQSLLGENATPEMLAALRAKLGLGDPAWQQYLRWAGRVFSGDFGISMRTSQPVGPDMLTALSRSLLLAASSILVTLLVAVPLGVVAALRHGRLTDTGVSLIAYLGVSLPEFVTATLLALLLADTLHWLPATGYVSLPEDFGDGIRHLALPVLTISVILIAHVMRMMRSETLDVLKSDYIRAARLKGLPERTVLFRHALRNALLPVVTIIALDVGYLLGGIIVIEEIFAIPGIGRALMVAITTRDLPSIQAGALIMAATYAITNTLADMTYALLDRRIRYD</sequence>
<evidence type="ECO:0000313" key="10">
    <source>
        <dbReference type="Proteomes" id="UP000290819"/>
    </source>
</evidence>